<dbReference type="GO" id="GO:0016887">
    <property type="term" value="F:ATP hydrolysis activity"/>
    <property type="evidence" value="ECO:0007669"/>
    <property type="project" value="InterPro"/>
</dbReference>
<gene>
    <name evidence="6" type="ORF">FB45DRAFT_1076327</name>
</gene>
<feature type="transmembrane region" description="Helical" evidence="4">
    <location>
        <begin position="168"/>
        <end position="190"/>
    </location>
</feature>
<dbReference type="InterPro" id="IPR039421">
    <property type="entry name" value="Type_1_exporter"/>
</dbReference>
<dbReference type="GO" id="GO:0016020">
    <property type="term" value="C:membrane"/>
    <property type="evidence" value="ECO:0007669"/>
    <property type="project" value="TreeGrafter"/>
</dbReference>
<evidence type="ECO:0000313" key="7">
    <source>
        <dbReference type="Proteomes" id="UP001221142"/>
    </source>
</evidence>
<feature type="transmembrane region" description="Helical" evidence="4">
    <location>
        <begin position="128"/>
        <end position="156"/>
    </location>
</feature>
<dbReference type="Pfam" id="PF00005">
    <property type="entry name" value="ABC_tran"/>
    <property type="match status" value="1"/>
</dbReference>
<keyword evidence="6" id="KW-0378">Hydrolase</keyword>
<comment type="caution">
    <text evidence="6">The sequence shown here is derived from an EMBL/GenBank/DDBJ whole genome shotgun (WGS) entry which is preliminary data.</text>
</comment>
<dbReference type="AlphaFoldDB" id="A0AAD7CL95"/>
<dbReference type="InterPro" id="IPR003439">
    <property type="entry name" value="ABC_transporter-like_ATP-bd"/>
</dbReference>
<dbReference type="SUPFAM" id="SSF52540">
    <property type="entry name" value="P-loop containing nucleoside triphosphate hydrolases"/>
    <property type="match status" value="1"/>
</dbReference>
<keyword evidence="4" id="KW-0472">Membrane</keyword>
<sequence>MDPPYKTKAQFSGARHPSLLPSAAQQLHQRYNMKSKQHQAPLLPSSAHPSYGTSSDKDDYSTTTSNSTLHPPNNVKQFSRGIFQVAYSPSGSFFSISETLKTLSELQRLAPFAGRLLAEIYTSARAPFMLHLMAGTIQVASPALSMLFSASILCLVEKIVMAPDTVDLHIAALQVLVFKWLFVAILQSLASRAKDDATFIMSGHLRACFLPRLAEASLRLDPTALKSKQAANSLPWEDSFTMEVPGNAFFDEIDRRVRNALTVLAEIGVLLLVILRRGLYDSEARVALFFAVVLPAAILFRPTTGVGGAGYVFWTANEDYHYLAALHKLAFSSSFAGCSQFRRTLARDGLCGYIAGEYRRVCKSLGSANIPAMAIAWGMPVQWSWHVVQGVVVDYPLPICALLLPWRNNPVSSLVTIVFVQHAASLLKESVYKLKLQSTKSLVEVFEMAEDLYAGIEMESTINTGTDVYAYETEKQGMKISFRNVSCSWGTHWWEDTTDALSDVSFEIPAGGFVLVVGKDHAGKTRICELIQRLQEPSAGEILIDDKPIAEFDVDSLRGAMACIAQNEGMYPLPLWRNMSINGRVDCDEAAEMGCAKGLVDGFSNGWETVLEPASVLSQSLAGCEHGIPSHEAAEEMEAHWPTVKPTHLNPGETQKLAATRMFSRLLQLKDKAKLIVCDEATGAMEPCAERRILERLREQKQGKTVIFVAQRFAELAEMADVILVMDAGRLVQHGTHEELVDVQDGVYAKMYNAQTGS</sequence>
<feature type="region of interest" description="Disordered" evidence="3">
    <location>
        <begin position="1"/>
        <end position="73"/>
    </location>
</feature>
<name>A0AAD7CL95_9AGAR</name>
<dbReference type="InterPro" id="IPR027417">
    <property type="entry name" value="P-loop_NTPase"/>
</dbReference>
<proteinExistence type="predicted"/>
<evidence type="ECO:0000256" key="3">
    <source>
        <dbReference type="SAM" id="MobiDB-lite"/>
    </source>
</evidence>
<dbReference type="GO" id="GO:0042626">
    <property type="term" value="F:ATPase-coupled transmembrane transporter activity"/>
    <property type="evidence" value="ECO:0007669"/>
    <property type="project" value="TreeGrafter"/>
</dbReference>
<dbReference type="PROSITE" id="PS50893">
    <property type="entry name" value="ABC_TRANSPORTER_2"/>
    <property type="match status" value="1"/>
</dbReference>
<dbReference type="GO" id="GO:0005524">
    <property type="term" value="F:ATP binding"/>
    <property type="evidence" value="ECO:0007669"/>
    <property type="project" value="UniProtKB-KW"/>
</dbReference>
<dbReference type="SMART" id="SM00382">
    <property type="entry name" value="AAA"/>
    <property type="match status" value="1"/>
</dbReference>
<evidence type="ECO:0000313" key="6">
    <source>
        <dbReference type="EMBL" id="KAJ7650167.1"/>
    </source>
</evidence>
<keyword evidence="4" id="KW-0812">Transmembrane</keyword>
<dbReference type="Gene3D" id="3.40.50.300">
    <property type="entry name" value="P-loop containing nucleotide triphosphate hydrolases"/>
    <property type="match status" value="1"/>
</dbReference>
<feature type="domain" description="ABC transporter" evidence="5">
    <location>
        <begin position="480"/>
        <end position="753"/>
    </location>
</feature>
<keyword evidence="1" id="KW-0547">Nucleotide-binding</keyword>
<keyword evidence="4" id="KW-1133">Transmembrane helix</keyword>
<dbReference type="EMBL" id="JARKIF010000001">
    <property type="protein sequence ID" value="KAJ7650167.1"/>
    <property type="molecule type" value="Genomic_DNA"/>
</dbReference>
<accession>A0AAD7CL95</accession>
<dbReference type="InterPro" id="IPR003593">
    <property type="entry name" value="AAA+_ATPase"/>
</dbReference>
<keyword evidence="7" id="KW-1185">Reference proteome</keyword>
<evidence type="ECO:0000259" key="5">
    <source>
        <dbReference type="PROSITE" id="PS50893"/>
    </source>
</evidence>
<feature type="transmembrane region" description="Helical" evidence="4">
    <location>
        <begin position="287"/>
        <end position="314"/>
    </location>
</feature>
<dbReference type="Proteomes" id="UP001221142">
    <property type="component" value="Unassembled WGS sequence"/>
</dbReference>
<reference evidence="6" key="1">
    <citation type="submission" date="2023-03" db="EMBL/GenBank/DDBJ databases">
        <title>Massive genome expansion in bonnet fungi (Mycena s.s.) driven by repeated elements and novel gene families across ecological guilds.</title>
        <authorList>
            <consortium name="Lawrence Berkeley National Laboratory"/>
            <person name="Harder C.B."/>
            <person name="Miyauchi S."/>
            <person name="Viragh M."/>
            <person name="Kuo A."/>
            <person name="Thoen E."/>
            <person name="Andreopoulos B."/>
            <person name="Lu D."/>
            <person name="Skrede I."/>
            <person name="Drula E."/>
            <person name="Henrissat B."/>
            <person name="Morin E."/>
            <person name="Kohler A."/>
            <person name="Barry K."/>
            <person name="LaButti K."/>
            <person name="Morin E."/>
            <person name="Salamov A."/>
            <person name="Lipzen A."/>
            <person name="Mereny Z."/>
            <person name="Hegedus B."/>
            <person name="Baldrian P."/>
            <person name="Stursova M."/>
            <person name="Weitz H."/>
            <person name="Taylor A."/>
            <person name="Grigoriev I.V."/>
            <person name="Nagy L.G."/>
            <person name="Martin F."/>
            <person name="Kauserud H."/>
        </authorList>
    </citation>
    <scope>NUCLEOTIDE SEQUENCE</scope>
    <source>
        <strain evidence="6">9284</strain>
    </source>
</reference>
<evidence type="ECO:0000256" key="4">
    <source>
        <dbReference type="SAM" id="Phobius"/>
    </source>
</evidence>
<dbReference type="PANTHER" id="PTHR24221:SF503">
    <property type="entry name" value="MITOCHONDRIAL POTASSIUM CHANNEL ATP-BINDING SUBUNIT"/>
    <property type="match status" value="1"/>
</dbReference>
<evidence type="ECO:0000256" key="2">
    <source>
        <dbReference type="ARBA" id="ARBA00022840"/>
    </source>
</evidence>
<organism evidence="6 7">
    <name type="scientific">Roridomyces roridus</name>
    <dbReference type="NCBI Taxonomy" id="1738132"/>
    <lineage>
        <taxon>Eukaryota</taxon>
        <taxon>Fungi</taxon>
        <taxon>Dikarya</taxon>
        <taxon>Basidiomycota</taxon>
        <taxon>Agaricomycotina</taxon>
        <taxon>Agaricomycetes</taxon>
        <taxon>Agaricomycetidae</taxon>
        <taxon>Agaricales</taxon>
        <taxon>Marasmiineae</taxon>
        <taxon>Mycenaceae</taxon>
        <taxon>Roridomyces</taxon>
    </lineage>
</organism>
<keyword evidence="2" id="KW-0067">ATP-binding</keyword>
<feature type="transmembrane region" description="Helical" evidence="4">
    <location>
        <begin position="257"/>
        <end position="275"/>
    </location>
</feature>
<evidence type="ECO:0000256" key="1">
    <source>
        <dbReference type="ARBA" id="ARBA00022741"/>
    </source>
</evidence>
<protein>
    <submittedName>
        <fullName evidence="6">P-loop containing nucleoside triphosphate hydrolase protein</fullName>
    </submittedName>
</protein>
<dbReference type="PANTHER" id="PTHR24221">
    <property type="entry name" value="ATP-BINDING CASSETTE SUB-FAMILY B"/>
    <property type="match status" value="1"/>
</dbReference>